<dbReference type="PROSITE" id="PS50937">
    <property type="entry name" value="HTH_MERR_2"/>
    <property type="match status" value="1"/>
</dbReference>
<keyword evidence="2" id="KW-0472">Membrane</keyword>
<dbReference type="CDD" id="cd01106">
    <property type="entry name" value="HTH_TipAL-Mta"/>
    <property type="match status" value="1"/>
</dbReference>
<comment type="caution">
    <text evidence="4">The sequence shown here is derived from an EMBL/GenBank/DDBJ whole genome shotgun (WGS) entry which is preliminary data.</text>
</comment>
<dbReference type="SUPFAM" id="SSF46955">
    <property type="entry name" value="Putative DNA-binding domain"/>
    <property type="match status" value="1"/>
</dbReference>
<feature type="domain" description="HTH merR-type" evidence="3">
    <location>
        <begin position="1"/>
        <end position="69"/>
    </location>
</feature>
<sequence>MYTSGQLAKHCRVSVRTVQYYDQQGLLHARRTASNQRRYQEDDLRRLQRILAYRQLGFTIKDIRELLDQQDDQALRTAIVLQEQRTQQELQAAQDRLAGLEYLHNQLVHTGNFPGNIAAHVKRSHAHRLTRLRVRTALVGLLVDLLIWGSLAYVVWNGASIGWLVAGILASLILIGEVVVSYYQHAQYVCPHCQKSFIPAVGEWFWSKHTPNTRQLTCPFCQQKNYCIEEYRPHTDA</sequence>
<keyword evidence="2" id="KW-1133">Transmembrane helix</keyword>
<dbReference type="Pfam" id="PF13411">
    <property type="entry name" value="MerR_1"/>
    <property type="match status" value="1"/>
</dbReference>
<organism evidence="4 5">
    <name type="scientific">Limosilactobacillus pontis DSM 8475</name>
    <dbReference type="NCBI Taxonomy" id="1423794"/>
    <lineage>
        <taxon>Bacteria</taxon>
        <taxon>Bacillati</taxon>
        <taxon>Bacillota</taxon>
        <taxon>Bacilli</taxon>
        <taxon>Lactobacillales</taxon>
        <taxon>Lactobacillaceae</taxon>
        <taxon>Limosilactobacillus</taxon>
    </lineage>
</organism>
<dbReference type="Proteomes" id="UP000051085">
    <property type="component" value="Unassembled WGS sequence"/>
</dbReference>
<proteinExistence type="predicted"/>
<feature type="transmembrane region" description="Helical" evidence="2">
    <location>
        <begin position="132"/>
        <end position="155"/>
    </location>
</feature>
<name>A0A922PUM1_9LACO</name>
<dbReference type="PRINTS" id="PR00040">
    <property type="entry name" value="HTHMERR"/>
</dbReference>
<dbReference type="GO" id="GO:0003677">
    <property type="term" value="F:DNA binding"/>
    <property type="evidence" value="ECO:0007669"/>
    <property type="project" value="UniProtKB-KW"/>
</dbReference>
<gene>
    <name evidence="4" type="ORF">FD34_GL000224</name>
</gene>
<evidence type="ECO:0000313" key="4">
    <source>
        <dbReference type="EMBL" id="KRM36217.1"/>
    </source>
</evidence>
<protein>
    <submittedName>
        <fullName evidence="4">Transcriptional regulator, MerR family</fullName>
    </submittedName>
</protein>
<dbReference type="PANTHER" id="PTHR30204">
    <property type="entry name" value="REDOX-CYCLING DRUG-SENSING TRANSCRIPTIONAL ACTIVATOR SOXR"/>
    <property type="match status" value="1"/>
</dbReference>
<keyword evidence="2" id="KW-0812">Transmembrane</keyword>
<dbReference type="RefSeq" id="WP_057807316.1">
    <property type="nucleotide sequence ID" value="NZ_AZGO01000053.1"/>
</dbReference>
<dbReference type="InterPro" id="IPR047057">
    <property type="entry name" value="MerR_fam"/>
</dbReference>
<dbReference type="InterPro" id="IPR000551">
    <property type="entry name" value="MerR-type_HTH_dom"/>
</dbReference>
<evidence type="ECO:0000256" key="2">
    <source>
        <dbReference type="SAM" id="Phobius"/>
    </source>
</evidence>
<dbReference type="AlphaFoldDB" id="A0A922PUM1"/>
<dbReference type="SMART" id="SM00422">
    <property type="entry name" value="HTH_MERR"/>
    <property type="match status" value="1"/>
</dbReference>
<feature type="transmembrane region" description="Helical" evidence="2">
    <location>
        <begin position="161"/>
        <end position="183"/>
    </location>
</feature>
<evidence type="ECO:0000313" key="5">
    <source>
        <dbReference type="Proteomes" id="UP000051085"/>
    </source>
</evidence>
<dbReference type="Gene3D" id="1.10.1660.10">
    <property type="match status" value="1"/>
</dbReference>
<dbReference type="InterPro" id="IPR009061">
    <property type="entry name" value="DNA-bd_dom_put_sf"/>
</dbReference>
<accession>A0A922PUM1</accession>
<dbReference type="EMBL" id="AZGO01000053">
    <property type="protein sequence ID" value="KRM36217.1"/>
    <property type="molecule type" value="Genomic_DNA"/>
</dbReference>
<keyword evidence="1" id="KW-0238">DNA-binding</keyword>
<dbReference type="PANTHER" id="PTHR30204:SF90">
    <property type="entry name" value="HTH-TYPE TRANSCRIPTIONAL ACTIVATOR MTA"/>
    <property type="match status" value="1"/>
</dbReference>
<evidence type="ECO:0000259" key="3">
    <source>
        <dbReference type="PROSITE" id="PS50937"/>
    </source>
</evidence>
<evidence type="ECO:0000256" key="1">
    <source>
        <dbReference type="ARBA" id="ARBA00023125"/>
    </source>
</evidence>
<reference evidence="4 5" key="1">
    <citation type="journal article" date="2015" name="Genome Announc.">
        <title>Expanding the biotechnology potential of lactobacilli through comparative genomics of 213 strains and associated genera.</title>
        <authorList>
            <person name="Sun Z."/>
            <person name="Harris H.M."/>
            <person name="McCann A."/>
            <person name="Guo C."/>
            <person name="Argimon S."/>
            <person name="Zhang W."/>
            <person name="Yang X."/>
            <person name="Jeffery I.B."/>
            <person name="Cooney J.C."/>
            <person name="Kagawa T.F."/>
            <person name="Liu W."/>
            <person name="Song Y."/>
            <person name="Salvetti E."/>
            <person name="Wrobel A."/>
            <person name="Rasinkangas P."/>
            <person name="Parkhill J."/>
            <person name="Rea M.C."/>
            <person name="O'Sullivan O."/>
            <person name="Ritari J."/>
            <person name="Douillard F.P."/>
            <person name="Paul Ross R."/>
            <person name="Yang R."/>
            <person name="Briner A.E."/>
            <person name="Felis G.E."/>
            <person name="de Vos W.M."/>
            <person name="Barrangou R."/>
            <person name="Klaenhammer T.R."/>
            <person name="Caufield P.W."/>
            <person name="Cui Y."/>
            <person name="Zhang H."/>
            <person name="O'Toole P.W."/>
        </authorList>
    </citation>
    <scope>NUCLEOTIDE SEQUENCE [LARGE SCALE GENOMIC DNA]</scope>
    <source>
        <strain evidence="4 5">DSM 8475</strain>
    </source>
</reference>
<dbReference type="GeneID" id="87979467"/>
<dbReference type="GO" id="GO:0003700">
    <property type="term" value="F:DNA-binding transcription factor activity"/>
    <property type="evidence" value="ECO:0007669"/>
    <property type="project" value="InterPro"/>
</dbReference>